<sequence length="37" mass="3941">TGATRHPLLLAAQMTEQNPNLLGIGAQRVITPCAARR</sequence>
<feature type="non-terminal residue" evidence="1">
    <location>
        <position position="1"/>
    </location>
</feature>
<comment type="caution">
    <text evidence="1">The sequence shown here is derived from an EMBL/GenBank/DDBJ whole genome shotgun (WGS) entry which is preliminary data.</text>
</comment>
<protein>
    <submittedName>
        <fullName evidence="1">Uncharacterized protein</fullName>
    </submittedName>
</protein>
<accession>A0A392TMU9</accession>
<dbReference type="EMBL" id="LXQA010606112">
    <property type="protein sequence ID" value="MCI61777.1"/>
    <property type="molecule type" value="Genomic_DNA"/>
</dbReference>
<evidence type="ECO:0000313" key="2">
    <source>
        <dbReference type="Proteomes" id="UP000265520"/>
    </source>
</evidence>
<dbReference type="Proteomes" id="UP000265520">
    <property type="component" value="Unassembled WGS sequence"/>
</dbReference>
<name>A0A392TMU9_9FABA</name>
<organism evidence="1 2">
    <name type="scientific">Trifolium medium</name>
    <dbReference type="NCBI Taxonomy" id="97028"/>
    <lineage>
        <taxon>Eukaryota</taxon>
        <taxon>Viridiplantae</taxon>
        <taxon>Streptophyta</taxon>
        <taxon>Embryophyta</taxon>
        <taxon>Tracheophyta</taxon>
        <taxon>Spermatophyta</taxon>
        <taxon>Magnoliopsida</taxon>
        <taxon>eudicotyledons</taxon>
        <taxon>Gunneridae</taxon>
        <taxon>Pentapetalae</taxon>
        <taxon>rosids</taxon>
        <taxon>fabids</taxon>
        <taxon>Fabales</taxon>
        <taxon>Fabaceae</taxon>
        <taxon>Papilionoideae</taxon>
        <taxon>50 kb inversion clade</taxon>
        <taxon>NPAAA clade</taxon>
        <taxon>Hologalegina</taxon>
        <taxon>IRL clade</taxon>
        <taxon>Trifolieae</taxon>
        <taxon>Trifolium</taxon>
    </lineage>
</organism>
<reference evidence="1 2" key="1">
    <citation type="journal article" date="2018" name="Front. Plant Sci.">
        <title>Red Clover (Trifolium pratense) and Zigzag Clover (T. medium) - A Picture of Genomic Similarities and Differences.</title>
        <authorList>
            <person name="Dluhosova J."/>
            <person name="Istvanek J."/>
            <person name="Nedelnik J."/>
            <person name="Repkova J."/>
        </authorList>
    </citation>
    <scope>NUCLEOTIDE SEQUENCE [LARGE SCALE GENOMIC DNA]</scope>
    <source>
        <strain evidence="2">cv. 10/8</strain>
        <tissue evidence="1">Leaf</tissue>
    </source>
</reference>
<evidence type="ECO:0000313" key="1">
    <source>
        <dbReference type="EMBL" id="MCI61777.1"/>
    </source>
</evidence>
<keyword evidence="2" id="KW-1185">Reference proteome</keyword>
<dbReference type="AlphaFoldDB" id="A0A392TMU9"/>
<proteinExistence type="predicted"/>